<gene>
    <name evidence="1" type="ORF">P108_0080</name>
</gene>
<evidence type="ECO:0000313" key="2">
    <source>
        <dbReference type="Proteomes" id="UP000202284"/>
    </source>
</evidence>
<proteinExistence type="predicted"/>
<dbReference type="EMBL" id="KM216423">
    <property type="protein sequence ID" value="AIK69527.1"/>
    <property type="molecule type" value="Genomic_DNA"/>
</dbReference>
<reference evidence="1 2" key="1">
    <citation type="submission" date="2014-07" db="EMBL/GenBank/DDBJ databases">
        <authorList>
            <person name="Yuan W."/>
            <person name="Rao X."/>
        </authorList>
    </citation>
    <scope>NUCLEOTIDE SEQUENCE [LARGE SCALE GENOMIC DNA]</scope>
</reference>
<evidence type="ECO:0000313" key="1">
    <source>
        <dbReference type="EMBL" id="AIK69527.1"/>
    </source>
</evidence>
<name>A0A076YR10_9CAUD</name>
<keyword evidence="2" id="KW-1185">Reference proteome</keyword>
<dbReference type="RefSeq" id="YP_009099417.1">
    <property type="nucleotide sequence ID" value="NC_025426.1"/>
</dbReference>
<sequence length="116" mass="13682">MREELKPFNRKQVNVKGYLDDVKYSKRRRHKGNQHGCVKITVTDVKINGISIDHVNIEVGISFYEKLKELQGKRIQFVGTVYKYVKHARGHKGRIKGFYKEDYSVTLDKKLQKEEK</sequence>
<protein>
    <submittedName>
        <fullName evidence="1">Uncharacterized protein</fullName>
    </submittedName>
</protein>
<dbReference type="Proteomes" id="UP000202284">
    <property type="component" value="Segment"/>
</dbReference>
<dbReference type="OrthoDB" id="15079at10239"/>
<accession>A0A076YR10</accession>
<dbReference type="GeneID" id="22110126"/>
<organism evidence="1 2">
    <name type="scientific">Staphylococcus phage P108</name>
    <dbReference type="NCBI Taxonomy" id="1526408"/>
    <lineage>
        <taxon>Viruses</taxon>
        <taxon>Duplodnaviria</taxon>
        <taxon>Heunggongvirae</taxon>
        <taxon>Uroviricota</taxon>
        <taxon>Caudoviricetes</taxon>
        <taxon>Herelleviridae</taxon>
        <taxon>Twortvirinae</taxon>
        <taxon>Kayvirus</taxon>
        <taxon>Kayvirus P108</taxon>
    </lineage>
</organism>
<dbReference type="KEGG" id="vg:22110126"/>